<dbReference type="InterPro" id="IPR011990">
    <property type="entry name" value="TPR-like_helical_dom_sf"/>
</dbReference>
<dbReference type="GO" id="GO:0006335">
    <property type="term" value="P:DNA replication-dependent chromatin assembly"/>
    <property type="evidence" value="ECO:0007669"/>
    <property type="project" value="TreeGrafter"/>
</dbReference>
<keyword evidence="5" id="KW-0539">Nucleus</keyword>
<proteinExistence type="inferred from homology"/>
<comment type="subcellular location">
    <subcellularLocation>
        <location evidence="1">Nucleus</location>
    </subcellularLocation>
</comment>
<dbReference type="PANTHER" id="PTHR15081">
    <property type="entry name" value="NUCLEAR AUTOANTIGENIC SPERM PROTEIN NASP -RELATED"/>
    <property type="match status" value="1"/>
</dbReference>
<dbReference type="InterPro" id="IPR051730">
    <property type="entry name" value="NASP-like"/>
</dbReference>
<feature type="compositionally biased region" description="Basic and acidic residues" evidence="8">
    <location>
        <begin position="312"/>
        <end position="327"/>
    </location>
</feature>
<evidence type="ECO:0000256" key="7">
    <source>
        <dbReference type="SAM" id="Coils"/>
    </source>
</evidence>
<dbReference type="STRING" id="1266660.A0A1G4JLI4"/>
<feature type="domain" description="Tetratricopeptide SHNi-TPR" evidence="9">
    <location>
        <begin position="168"/>
        <end position="203"/>
    </location>
</feature>
<evidence type="ECO:0000259" key="9">
    <source>
        <dbReference type="Pfam" id="PF10516"/>
    </source>
</evidence>
<feature type="repeat" description="TPR" evidence="6">
    <location>
        <begin position="168"/>
        <end position="201"/>
    </location>
</feature>
<dbReference type="EMBL" id="LT598458">
    <property type="protein sequence ID" value="SCU91269.1"/>
    <property type="molecule type" value="Genomic_DNA"/>
</dbReference>
<dbReference type="PANTHER" id="PTHR15081:SF1">
    <property type="entry name" value="NUCLEAR AUTOANTIGENIC SPERM PROTEIN"/>
    <property type="match status" value="1"/>
</dbReference>
<evidence type="ECO:0000256" key="1">
    <source>
        <dbReference type="ARBA" id="ARBA00004123"/>
    </source>
</evidence>
<evidence type="ECO:0000256" key="3">
    <source>
        <dbReference type="ARBA" id="ARBA00022737"/>
    </source>
</evidence>
<dbReference type="InterPro" id="IPR019544">
    <property type="entry name" value="Tetratricopeptide_SHNi-TPR_dom"/>
</dbReference>
<keyword evidence="11" id="KW-1185">Reference proteome</keyword>
<evidence type="ECO:0000256" key="8">
    <source>
        <dbReference type="SAM" id="MobiDB-lite"/>
    </source>
</evidence>
<dbReference type="GO" id="GO:0042393">
    <property type="term" value="F:histone binding"/>
    <property type="evidence" value="ECO:0007669"/>
    <property type="project" value="TreeGrafter"/>
</dbReference>
<feature type="region of interest" description="Disordered" evidence="8">
    <location>
        <begin position="67"/>
        <end position="138"/>
    </location>
</feature>
<evidence type="ECO:0000313" key="10">
    <source>
        <dbReference type="EMBL" id="SCU91269.1"/>
    </source>
</evidence>
<accession>A0A1G4JLI4</accession>
<feature type="region of interest" description="Disordered" evidence="8">
    <location>
        <begin position="300"/>
        <end position="327"/>
    </location>
</feature>
<protein>
    <submittedName>
        <fullName evidence="10">LADA_0F09010g1_1</fullName>
    </submittedName>
</protein>
<comment type="similarity">
    <text evidence="2">Belongs to the NASP family.</text>
</comment>
<keyword evidence="3" id="KW-0677">Repeat</keyword>
<evidence type="ECO:0000256" key="6">
    <source>
        <dbReference type="PROSITE-ProRule" id="PRU00339"/>
    </source>
</evidence>
<name>A0A1G4JLI4_9SACH</name>
<feature type="compositionally biased region" description="Acidic residues" evidence="8">
    <location>
        <begin position="70"/>
        <end position="83"/>
    </location>
</feature>
<feature type="coiled-coil region" evidence="7">
    <location>
        <begin position="234"/>
        <end position="281"/>
    </location>
</feature>
<keyword evidence="4 6" id="KW-0802">TPR repeat</keyword>
<dbReference type="Gene3D" id="1.25.40.10">
    <property type="entry name" value="Tetratricopeptide repeat domain"/>
    <property type="match status" value="1"/>
</dbReference>
<evidence type="ECO:0000256" key="4">
    <source>
        <dbReference type="ARBA" id="ARBA00022803"/>
    </source>
</evidence>
<evidence type="ECO:0000313" key="11">
    <source>
        <dbReference type="Proteomes" id="UP000190274"/>
    </source>
</evidence>
<keyword evidence="7" id="KW-0175">Coiled coil</keyword>
<sequence length="327" mass="36654">MSGNSEVKRLLGEAAKFYAAKDYEKSTNLYSEVNALHDALKGESNADYLFLYGKSLYQLALSQSDVFGGEQDEEEGEDADDEGHDSKKKELYQFSAAVAEGEDADLQPSEEPGQDEGAQDALKEQEDDDEQPEMAQTSDFESAWELLELARSLYEKQSEGPATIEKLSETYDILGEISLETENFPQAKQDFAKSLELRLKAYAGEDPAHRLIIESHYKLSLALEFDPSESTQCQQELEKAIALLELRIKDGKAEKDDQGLLEELKLKFKELKLTEESLETIKQQSMAQIKSVLSGTAPVNDLTSMVKKRKPKQPDVTENEHAKKPKK</sequence>
<gene>
    <name evidence="10" type="ORF">LADA_0F09010G</name>
</gene>
<dbReference type="AlphaFoldDB" id="A0A1G4JLI4"/>
<dbReference type="PROSITE" id="PS50005">
    <property type="entry name" value="TPR"/>
    <property type="match status" value="1"/>
</dbReference>
<evidence type="ECO:0000256" key="5">
    <source>
        <dbReference type="ARBA" id="ARBA00023242"/>
    </source>
</evidence>
<reference evidence="10 11" key="1">
    <citation type="submission" date="2016-03" db="EMBL/GenBank/DDBJ databases">
        <authorList>
            <person name="Devillers H."/>
        </authorList>
    </citation>
    <scope>NUCLEOTIDE SEQUENCE [LARGE SCALE GENOMIC DNA]</scope>
    <source>
        <strain evidence="10">CBS 10888</strain>
    </source>
</reference>
<evidence type="ECO:0000256" key="2">
    <source>
        <dbReference type="ARBA" id="ARBA00008402"/>
    </source>
</evidence>
<dbReference type="OrthoDB" id="5587616at2759"/>
<dbReference type="Pfam" id="PF10516">
    <property type="entry name" value="SHNi-TPR"/>
    <property type="match status" value="1"/>
</dbReference>
<dbReference type="InterPro" id="IPR019734">
    <property type="entry name" value="TPR_rpt"/>
</dbReference>
<dbReference type="GO" id="GO:0034080">
    <property type="term" value="P:CENP-A containing chromatin assembly"/>
    <property type="evidence" value="ECO:0007669"/>
    <property type="project" value="TreeGrafter"/>
</dbReference>
<dbReference type="Proteomes" id="UP000190274">
    <property type="component" value="Chromosome F"/>
</dbReference>
<organism evidence="10 11">
    <name type="scientific">Lachancea dasiensis</name>
    <dbReference type="NCBI Taxonomy" id="1072105"/>
    <lineage>
        <taxon>Eukaryota</taxon>
        <taxon>Fungi</taxon>
        <taxon>Dikarya</taxon>
        <taxon>Ascomycota</taxon>
        <taxon>Saccharomycotina</taxon>
        <taxon>Saccharomycetes</taxon>
        <taxon>Saccharomycetales</taxon>
        <taxon>Saccharomycetaceae</taxon>
        <taxon>Lachancea</taxon>
    </lineage>
</organism>
<dbReference type="GO" id="GO:0005654">
    <property type="term" value="C:nucleoplasm"/>
    <property type="evidence" value="ECO:0007669"/>
    <property type="project" value="TreeGrafter"/>
</dbReference>